<evidence type="ECO:0000256" key="1">
    <source>
        <dbReference type="ARBA" id="ARBA00004245"/>
    </source>
</evidence>
<protein>
    <recommendedName>
        <fullName evidence="5">Dynactin subunit 5</fullName>
    </recommendedName>
</protein>
<evidence type="ECO:0000256" key="4">
    <source>
        <dbReference type="ARBA" id="ARBA00034706"/>
    </source>
</evidence>
<dbReference type="InterPro" id="IPR047125">
    <property type="entry name" value="DCTN5"/>
</dbReference>
<dbReference type="Pfam" id="PF21711">
    <property type="entry name" value="DCTN5"/>
    <property type="match status" value="1"/>
</dbReference>
<dbReference type="AlphaFoldDB" id="A0A6J3M7C9"/>
<dbReference type="OrthoDB" id="417208at2759"/>
<gene>
    <name evidence="8" type="ORF">K489DRAFT_409599</name>
</gene>
<dbReference type="RefSeq" id="XP_033460834.1">
    <property type="nucleotide sequence ID" value="XM_033607606.1"/>
</dbReference>
<sequence length="204" mass="21802">MSRPGPGARRSTKSEYIETDTGNKISRRAQIEGKQNIMLGGKSVVMAGVNLRGDLHRKPERPAEGEPDKAPVTAITIGRLTVISTNCIIHPPMRMSHGQMNFYPIRIGDNVFIGPNTFVSSVAISSHVYIGENCVLSPFCMIKEGSRVLANTVVPPNMVVPAGCIVAGRPARIVGEVGDGAGQGGSVDEWVEGGDLRELVRSIK</sequence>
<keyword evidence="7" id="KW-1185">Reference proteome</keyword>
<dbReference type="SUPFAM" id="SSF51161">
    <property type="entry name" value="Trimeric LpxA-like enzymes"/>
    <property type="match status" value="1"/>
</dbReference>
<evidence type="ECO:0000256" key="2">
    <source>
        <dbReference type="ARBA" id="ARBA00022490"/>
    </source>
</evidence>
<keyword evidence="3" id="KW-0206">Cytoskeleton</keyword>
<evidence type="ECO:0000256" key="5">
    <source>
        <dbReference type="ARBA" id="ARBA00034865"/>
    </source>
</evidence>
<reference evidence="8" key="2">
    <citation type="submission" date="2020-04" db="EMBL/GenBank/DDBJ databases">
        <authorList>
            <consortium name="NCBI Genome Project"/>
        </authorList>
    </citation>
    <scope>NUCLEOTIDE SEQUENCE</scope>
    <source>
        <strain evidence="8">CBS 342.82</strain>
    </source>
</reference>
<feature type="region of interest" description="Disordered" evidence="6">
    <location>
        <begin position="1"/>
        <end position="27"/>
    </location>
</feature>
<dbReference type="Proteomes" id="UP000504637">
    <property type="component" value="Unplaced"/>
</dbReference>
<evidence type="ECO:0000256" key="6">
    <source>
        <dbReference type="SAM" id="MobiDB-lite"/>
    </source>
</evidence>
<name>A0A6J3M7C9_9PEZI</name>
<comment type="subcellular location">
    <subcellularLocation>
        <location evidence="1">Cytoplasm</location>
        <location evidence="1">Cytoskeleton</location>
    </subcellularLocation>
</comment>
<dbReference type="Gene3D" id="2.160.10.10">
    <property type="entry name" value="Hexapeptide repeat proteins"/>
    <property type="match status" value="1"/>
</dbReference>
<accession>A0A6J3M7C9</accession>
<comment type="similarity">
    <text evidence="4">Belongs to the dynactin subunits 5/6 family. Dynactin subunit 5 subfamily.</text>
</comment>
<evidence type="ECO:0000313" key="7">
    <source>
        <dbReference type="Proteomes" id="UP000504637"/>
    </source>
</evidence>
<proteinExistence type="inferred from homology"/>
<dbReference type="CDD" id="cd03359">
    <property type="entry name" value="LbH_Dynactin_5"/>
    <property type="match status" value="1"/>
</dbReference>
<reference evidence="8" key="3">
    <citation type="submission" date="2025-08" db="UniProtKB">
        <authorList>
            <consortium name="RefSeq"/>
        </authorList>
    </citation>
    <scope>IDENTIFICATION</scope>
    <source>
        <strain evidence="8">CBS 342.82</strain>
    </source>
</reference>
<organism evidence="8">
    <name type="scientific">Dissoconium aciculare CBS 342.82</name>
    <dbReference type="NCBI Taxonomy" id="1314786"/>
    <lineage>
        <taxon>Eukaryota</taxon>
        <taxon>Fungi</taxon>
        <taxon>Dikarya</taxon>
        <taxon>Ascomycota</taxon>
        <taxon>Pezizomycotina</taxon>
        <taxon>Dothideomycetes</taxon>
        <taxon>Dothideomycetidae</taxon>
        <taxon>Mycosphaerellales</taxon>
        <taxon>Dissoconiaceae</taxon>
        <taxon>Dissoconium</taxon>
    </lineage>
</organism>
<dbReference type="InterPro" id="IPR011004">
    <property type="entry name" value="Trimer_LpxA-like_sf"/>
</dbReference>
<dbReference type="PANTHER" id="PTHR46126">
    <property type="entry name" value="DYNACTIN SUBUNIT 5"/>
    <property type="match status" value="1"/>
</dbReference>
<dbReference type="PANTHER" id="PTHR46126:SF1">
    <property type="entry name" value="DYNACTIN SUBUNIT 5"/>
    <property type="match status" value="1"/>
</dbReference>
<dbReference type="GeneID" id="54365405"/>
<evidence type="ECO:0000256" key="3">
    <source>
        <dbReference type="ARBA" id="ARBA00023212"/>
    </source>
</evidence>
<evidence type="ECO:0000313" key="8">
    <source>
        <dbReference type="RefSeq" id="XP_033460834.1"/>
    </source>
</evidence>
<reference evidence="8" key="1">
    <citation type="submission" date="2020-01" db="EMBL/GenBank/DDBJ databases">
        <authorList>
            <consortium name="DOE Joint Genome Institute"/>
            <person name="Haridas S."/>
            <person name="Albert R."/>
            <person name="Binder M."/>
            <person name="Bloem J."/>
            <person name="Labutti K."/>
            <person name="Salamov A."/>
            <person name="Andreopoulos B."/>
            <person name="Baker S.E."/>
            <person name="Barry K."/>
            <person name="Bills G."/>
            <person name="Bluhm B.H."/>
            <person name="Cannon C."/>
            <person name="Castanera R."/>
            <person name="Culley D.E."/>
            <person name="Daum C."/>
            <person name="Ezra D."/>
            <person name="Gonzalez J.B."/>
            <person name="Henrissat B."/>
            <person name="Kuo A."/>
            <person name="Liang C."/>
            <person name="Lipzen A."/>
            <person name="Lutzoni F."/>
            <person name="Magnuson J."/>
            <person name="Mondo S."/>
            <person name="Nolan M."/>
            <person name="Ohm R."/>
            <person name="Pangilinan J."/>
            <person name="Park H.-J."/>
            <person name="Ramirez L."/>
            <person name="Alfaro M."/>
            <person name="Sun H."/>
            <person name="Tritt A."/>
            <person name="Yoshinaga Y."/>
            <person name="Zwiers L.-H."/>
            <person name="Turgeon B.G."/>
            <person name="Goodwin S.B."/>
            <person name="Spatafora J.W."/>
            <person name="Crous P.W."/>
            <person name="Grigoriev I.V."/>
        </authorList>
    </citation>
    <scope>NUCLEOTIDE SEQUENCE</scope>
    <source>
        <strain evidence="8">CBS 342.82</strain>
    </source>
</reference>
<dbReference type="GO" id="GO:0005869">
    <property type="term" value="C:dynactin complex"/>
    <property type="evidence" value="ECO:0007669"/>
    <property type="project" value="TreeGrafter"/>
</dbReference>
<keyword evidence="2" id="KW-0963">Cytoplasm</keyword>